<dbReference type="EMBL" id="JASMQC010000040">
    <property type="protein sequence ID" value="KAK1930283.1"/>
    <property type="molecule type" value="Genomic_DNA"/>
</dbReference>
<sequence>MASFLTVQTTSASAIEEAASRLQLGAFGLEKVSPKEIGKHLTSTEKKMRGLKLEPVGSLAVLRNVRELALKFLAGAEHEHY</sequence>
<dbReference type="Proteomes" id="UP001259832">
    <property type="component" value="Unassembled WGS sequence"/>
</dbReference>
<evidence type="ECO:0000313" key="1">
    <source>
        <dbReference type="EMBL" id="KAK1930283.1"/>
    </source>
</evidence>
<organism evidence="1 2">
    <name type="scientific">Phytophthora citrophthora</name>
    <dbReference type="NCBI Taxonomy" id="4793"/>
    <lineage>
        <taxon>Eukaryota</taxon>
        <taxon>Sar</taxon>
        <taxon>Stramenopiles</taxon>
        <taxon>Oomycota</taxon>
        <taxon>Peronosporomycetes</taxon>
        <taxon>Peronosporales</taxon>
        <taxon>Peronosporaceae</taxon>
        <taxon>Phytophthora</taxon>
    </lineage>
</organism>
<accession>A0AAD9G2C2</accession>
<keyword evidence="2" id="KW-1185">Reference proteome</keyword>
<evidence type="ECO:0000313" key="2">
    <source>
        <dbReference type="Proteomes" id="UP001259832"/>
    </source>
</evidence>
<comment type="caution">
    <text evidence="1">The sequence shown here is derived from an EMBL/GenBank/DDBJ whole genome shotgun (WGS) entry which is preliminary data.</text>
</comment>
<protein>
    <submittedName>
        <fullName evidence="1">Uncharacterized protein</fullName>
    </submittedName>
</protein>
<dbReference type="AlphaFoldDB" id="A0AAD9G2C2"/>
<name>A0AAD9G2C2_9STRA</name>
<gene>
    <name evidence="1" type="ORF">P3T76_014243</name>
</gene>
<reference evidence="1" key="1">
    <citation type="submission" date="2023-08" db="EMBL/GenBank/DDBJ databases">
        <title>Reference Genome Resource for the Citrus Pathogen Phytophthora citrophthora.</title>
        <authorList>
            <person name="Moller H."/>
            <person name="Coetzee B."/>
            <person name="Rose L.J."/>
            <person name="Van Niekerk J.M."/>
        </authorList>
    </citation>
    <scope>NUCLEOTIDE SEQUENCE</scope>
    <source>
        <strain evidence="1">STE-U-9442</strain>
    </source>
</reference>
<proteinExistence type="predicted"/>